<gene>
    <name evidence="9" type="ORF">DXB93_19695</name>
    <name evidence="8" type="ORF">PM738_15930</name>
</gene>
<dbReference type="Proteomes" id="UP001211987">
    <property type="component" value="Unassembled WGS sequence"/>
</dbReference>
<keyword evidence="5" id="KW-0378">Hydrolase</keyword>
<dbReference type="Gene3D" id="3.30.920.30">
    <property type="entry name" value="Hypothetical protein"/>
    <property type="match status" value="1"/>
</dbReference>
<evidence type="ECO:0000256" key="4">
    <source>
        <dbReference type="ARBA" id="ARBA00022759"/>
    </source>
</evidence>
<keyword evidence="2" id="KW-1277">Toxin-antitoxin system</keyword>
<dbReference type="InterPro" id="IPR038570">
    <property type="entry name" value="HicA_sf"/>
</dbReference>
<evidence type="ECO:0000256" key="1">
    <source>
        <dbReference type="ARBA" id="ARBA00006620"/>
    </source>
</evidence>
<dbReference type="GO" id="GO:0003729">
    <property type="term" value="F:mRNA binding"/>
    <property type="evidence" value="ECO:0007669"/>
    <property type="project" value="InterPro"/>
</dbReference>
<evidence type="ECO:0000256" key="6">
    <source>
        <dbReference type="ARBA" id="ARBA00022884"/>
    </source>
</evidence>
<evidence type="ECO:0000313" key="8">
    <source>
        <dbReference type="EMBL" id="MDB7085295.1"/>
    </source>
</evidence>
<comment type="similarity">
    <text evidence="1">Belongs to the HicA mRNA interferase family.</text>
</comment>
<keyword evidence="6" id="KW-0694">RNA-binding</keyword>
<dbReference type="Proteomes" id="UP000261032">
    <property type="component" value="Unassembled WGS sequence"/>
</dbReference>
<evidence type="ECO:0000256" key="3">
    <source>
        <dbReference type="ARBA" id="ARBA00022722"/>
    </source>
</evidence>
<evidence type="ECO:0000313" key="10">
    <source>
        <dbReference type="Proteomes" id="UP000261032"/>
    </source>
</evidence>
<dbReference type="SUPFAM" id="SSF54786">
    <property type="entry name" value="YcfA/nrd intein domain"/>
    <property type="match status" value="1"/>
</dbReference>
<dbReference type="EMBL" id="JAQLKE010000036">
    <property type="protein sequence ID" value="MDB7085295.1"/>
    <property type="molecule type" value="Genomic_DNA"/>
</dbReference>
<dbReference type="EMBL" id="QUSL01000109">
    <property type="protein sequence ID" value="RGD74088.1"/>
    <property type="molecule type" value="Genomic_DNA"/>
</dbReference>
<keyword evidence="4" id="KW-0255">Endonuclease</keyword>
<keyword evidence="3" id="KW-0540">Nuclease</keyword>
<dbReference type="AlphaFoldDB" id="A0A3E3DZG8"/>
<dbReference type="RefSeq" id="WP_008791014.1">
    <property type="nucleotide sequence ID" value="NZ_BAABXX010000001.1"/>
</dbReference>
<keyword evidence="7" id="KW-0346">Stress response</keyword>
<comment type="caution">
    <text evidence="9">The sequence shown here is derived from an EMBL/GenBank/DDBJ whole genome shotgun (WGS) entry which is preliminary data.</text>
</comment>
<protein>
    <submittedName>
        <fullName evidence="9">Type II toxin-antitoxin system HicA family toxin</fullName>
    </submittedName>
</protein>
<evidence type="ECO:0000256" key="7">
    <source>
        <dbReference type="ARBA" id="ARBA00023016"/>
    </source>
</evidence>
<name>A0A3E3DZG8_9FIRM</name>
<sequence>MPMTPKEMVRLLKKNGFVEIRQKGSHLMMINYEIGKQTTVPMHRKDLSKGTERAILKQAGLLK</sequence>
<organism evidence="9 10">
    <name type="scientific">Thomasclavelia ramosa</name>
    <dbReference type="NCBI Taxonomy" id="1547"/>
    <lineage>
        <taxon>Bacteria</taxon>
        <taxon>Bacillati</taxon>
        <taxon>Bacillota</taxon>
        <taxon>Erysipelotrichia</taxon>
        <taxon>Erysipelotrichales</taxon>
        <taxon>Coprobacillaceae</taxon>
        <taxon>Thomasclavelia</taxon>
    </lineage>
</organism>
<dbReference type="Pfam" id="PF07927">
    <property type="entry name" value="HicA_toxin"/>
    <property type="match status" value="1"/>
</dbReference>
<dbReference type="GO" id="GO:0004519">
    <property type="term" value="F:endonuclease activity"/>
    <property type="evidence" value="ECO:0007669"/>
    <property type="project" value="UniProtKB-KW"/>
</dbReference>
<reference evidence="9 10" key="1">
    <citation type="submission" date="2018-08" db="EMBL/GenBank/DDBJ databases">
        <title>A genome reference for cultivated species of the human gut microbiota.</title>
        <authorList>
            <person name="Zou Y."/>
            <person name="Xue W."/>
            <person name="Luo G."/>
        </authorList>
    </citation>
    <scope>NUCLEOTIDE SEQUENCE [LARGE SCALE GENOMIC DNA]</scope>
    <source>
        <strain evidence="9 10">OM06-4</strain>
    </source>
</reference>
<accession>A0A3E3DZG8</accession>
<evidence type="ECO:0000256" key="2">
    <source>
        <dbReference type="ARBA" id="ARBA00022649"/>
    </source>
</evidence>
<dbReference type="GO" id="GO:0016787">
    <property type="term" value="F:hydrolase activity"/>
    <property type="evidence" value="ECO:0007669"/>
    <property type="project" value="UniProtKB-KW"/>
</dbReference>
<evidence type="ECO:0000313" key="9">
    <source>
        <dbReference type="EMBL" id="RGD74088.1"/>
    </source>
</evidence>
<evidence type="ECO:0000256" key="5">
    <source>
        <dbReference type="ARBA" id="ARBA00022801"/>
    </source>
</evidence>
<reference evidence="8" key="2">
    <citation type="submission" date="2023-01" db="EMBL/GenBank/DDBJ databases">
        <title>Human gut microbiome strain richness.</title>
        <authorList>
            <person name="Chen-Liaw A."/>
        </authorList>
    </citation>
    <scope>NUCLEOTIDE SEQUENCE</scope>
    <source>
        <strain evidence="8">1001217st2_G6_1001217B_191108</strain>
    </source>
</reference>
<dbReference type="InterPro" id="IPR012933">
    <property type="entry name" value="HicA_mRNA_interferase"/>
</dbReference>
<proteinExistence type="inferred from homology"/>